<reference evidence="3" key="1">
    <citation type="journal article" date="2020" name="ISME J.">
        <title>Comparative genomics reveals insights into cyanobacterial evolution and habitat adaptation.</title>
        <authorList>
            <person name="Chen M.Y."/>
            <person name="Teng W.K."/>
            <person name="Zhao L."/>
            <person name="Hu C.X."/>
            <person name="Zhou Y.K."/>
            <person name="Han B.P."/>
            <person name="Song L.R."/>
            <person name="Shu W.S."/>
        </authorList>
    </citation>
    <scope>NUCLEOTIDE SEQUENCE [LARGE SCALE GENOMIC DNA]</scope>
    <source>
        <strain evidence="3">FACHB-251</strain>
    </source>
</reference>
<gene>
    <name evidence="2" type="ORF">H6G06_23565</name>
</gene>
<dbReference type="InterPro" id="IPR025351">
    <property type="entry name" value="Pvc16_N"/>
</dbReference>
<evidence type="ECO:0000259" key="1">
    <source>
        <dbReference type="Pfam" id="PF14065"/>
    </source>
</evidence>
<sequence length="445" mass="49970">MSNYLAIATVTATLRRIIQSTIQVDVPGARVTTVRPETSGSKTPEVGVNIFLYQATPNPAWRNHDLRSRRPKGELIKQAQAGLDLYYLMSFYGNEVELEPQRLLGSTVRTIVDYPIITPEMIRETVNNPTYSYLADSTLEQQVERVVILPSMMDIEELSKVWSVLFQTPYALSFACQASAVLIEGNKTSGRALPVRRVEFYTTPNQPQITQVASEVGTNQPILTSSNIIIRGQYLDGDNDSVSLRETSRQTMRESVSQALRDRIQIRIGDAKLIPSKISENEIRLELSALPTEQVRYLRAGVQSLQILHTIPKRLRFEPELAIGSNVMPFVLCPTLMEIEVQELEDNRDGFYTAKLRVEVDLIVGTGQRVLMFLNERASNPASYIFIAKSRSEETNEVIFPIYEVKGGQYLVRVQIDGAESPLEVDTNPDSNTLEQYVSPIVLIG</sequence>
<dbReference type="EMBL" id="JACJQU010000022">
    <property type="protein sequence ID" value="MBD2296379.1"/>
    <property type="molecule type" value="Genomic_DNA"/>
</dbReference>
<dbReference type="RefSeq" id="WP_190564500.1">
    <property type="nucleotide sequence ID" value="NZ_JACJQU010000022.1"/>
</dbReference>
<dbReference type="Pfam" id="PF14065">
    <property type="entry name" value="Pvc16_N"/>
    <property type="match status" value="1"/>
</dbReference>
<protein>
    <submittedName>
        <fullName evidence="2">DUF4255 domain-containing protein</fullName>
    </submittedName>
</protein>
<evidence type="ECO:0000313" key="3">
    <source>
        <dbReference type="Proteomes" id="UP000662185"/>
    </source>
</evidence>
<proteinExistence type="predicted"/>
<comment type="caution">
    <text evidence="2">The sequence shown here is derived from an EMBL/GenBank/DDBJ whole genome shotgun (WGS) entry which is preliminary data.</text>
</comment>
<dbReference type="Proteomes" id="UP000662185">
    <property type="component" value="Unassembled WGS sequence"/>
</dbReference>
<name>A0A926WKQ3_9NOST</name>
<organism evidence="2 3">
    <name type="scientific">Anabaena sphaerica FACHB-251</name>
    <dbReference type="NCBI Taxonomy" id="2692883"/>
    <lineage>
        <taxon>Bacteria</taxon>
        <taxon>Bacillati</taxon>
        <taxon>Cyanobacteriota</taxon>
        <taxon>Cyanophyceae</taxon>
        <taxon>Nostocales</taxon>
        <taxon>Nostocaceae</taxon>
        <taxon>Anabaena</taxon>
    </lineage>
</organism>
<dbReference type="AlphaFoldDB" id="A0A926WKQ3"/>
<feature type="domain" description="Pvc16 N-terminal" evidence="1">
    <location>
        <begin position="9"/>
        <end position="196"/>
    </location>
</feature>
<keyword evidence="3" id="KW-1185">Reference proteome</keyword>
<accession>A0A926WKQ3</accession>
<evidence type="ECO:0000313" key="2">
    <source>
        <dbReference type="EMBL" id="MBD2296379.1"/>
    </source>
</evidence>